<sequence length="415" mass="46227">MLILGARQTGKSYVTGKFAREEFDSVITVDFEKTPNIRRVFDGDLAPDVVIAQLEAISGISFIKGKTLIILDEIQACPRAITALKYFCDSAEDFFVIGAGSLLGVAINREDFSFPVGKVRTEHLFPMDYEEFLIALGKDTLLEHCRSSFSERNPLLSALHEELLSLYRLYLVVGGMPEAVKTFIDHGSYIKAGEVQEGILSDYRADIAKYAEDSRKVLSHRAFDTIPAQLAKENRKFQYNLIRKGATSSIFGKSLEWLCDAGLTLRCSKVSAPNIPLKAYEDLSSFKLYLLDPGLLVRMSGLPCEIVLNQIGERFIGGLTENYVASTFASAGMPLYYWESSGRAEIDFLMQYGTEVVPVEVKAGEHVRSRSLSVYRNTYNPSLSIRLSTRNFGFEDGLFSVPIYAAWLLSSSAPR</sequence>
<protein>
    <submittedName>
        <fullName evidence="3">DUF4143 domain-containing protein</fullName>
    </submittedName>
</protein>
<dbReference type="SUPFAM" id="SSF52540">
    <property type="entry name" value="P-loop containing nucleoside triphosphate hydrolases"/>
    <property type="match status" value="1"/>
</dbReference>
<proteinExistence type="predicted"/>
<dbReference type="InterPro" id="IPR041682">
    <property type="entry name" value="AAA_14"/>
</dbReference>
<dbReference type="Pfam" id="PF13635">
    <property type="entry name" value="DUF4143"/>
    <property type="match status" value="1"/>
</dbReference>
<dbReference type="PANTHER" id="PTHR33295">
    <property type="entry name" value="ATPASE"/>
    <property type="match status" value="1"/>
</dbReference>
<dbReference type="InterPro" id="IPR027417">
    <property type="entry name" value="P-loop_NTPase"/>
</dbReference>
<dbReference type="EMBL" id="DXHU01000013">
    <property type="protein sequence ID" value="HIV98745.1"/>
    <property type="molecule type" value="Genomic_DNA"/>
</dbReference>
<dbReference type="InterPro" id="IPR025420">
    <property type="entry name" value="DUF4143"/>
</dbReference>
<reference evidence="3" key="1">
    <citation type="journal article" date="2021" name="PeerJ">
        <title>Extensive microbial diversity within the chicken gut microbiome revealed by metagenomics and culture.</title>
        <authorList>
            <person name="Gilroy R."/>
            <person name="Ravi A."/>
            <person name="Getino M."/>
            <person name="Pursley I."/>
            <person name="Horton D.L."/>
            <person name="Alikhan N.F."/>
            <person name="Baker D."/>
            <person name="Gharbi K."/>
            <person name="Hall N."/>
            <person name="Watson M."/>
            <person name="Adriaenssens E.M."/>
            <person name="Foster-Nyarko E."/>
            <person name="Jarju S."/>
            <person name="Secka A."/>
            <person name="Antonio M."/>
            <person name="Oren A."/>
            <person name="Chaudhuri R.R."/>
            <person name="La Ragione R."/>
            <person name="Hildebrand F."/>
            <person name="Pallen M.J."/>
        </authorList>
    </citation>
    <scope>NUCLEOTIDE SEQUENCE</scope>
    <source>
        <strain evidence="3">Gambia11-129</strain>
    </source>
</reference>
<dbReference type="Proteomes" id="UP000823936">
    <property type="component" value="Unassembled WGS sequence"/>
</dbReference>
<feature type="domain" description="DUF4143" evidence="2">
    <location>
        <begin position="205"/>
        <end position="364"/>
    </location>
</feature>
<dbReference type="PANTHER" id="PTHR33295:SF7">
    <property type="entry name" value="ATPASE"/>
    <property type="match status" value="1"/>
</dbReference>
<name>A0A9D1TNT8_9SPIO</name>
<comment type="caution">
    <text evidence="3">The sequence shown here is derived from an EMBL/GenBank/DDBJ whole genome shotgun (WGS) entry which is preliminary data.</text>
</comment>
<evidence type="ECO:0000259" key="2">
    <source>
        <dbReference type="Pfam" id="PF13635"/>
    </source>
</evidence>
<feature type="domain" description="AAA" evidence="1">
    <location>
        <begin position="2"/>
        <end position="133"/>
    </location>
</feature>
<dbReference type="Pfam" id="PF13173">
    <property type="entry name" value="AAA_14"/>
    <property type="match status" value="1"/>
</dbReference>
<gene>
    <name evidence="3" type="ORF">IAB12_03065</name>
</gene>
<accession>A0A9D1TNT8</accession>
<evidence type="ECO:0000313" key="4">
    <source>
        <dbReference type="Proteomes" id="UP000823936"/>
    </source>
</evidence>
<evidence type="ECO:0000313" key="3">
    <source>
        <dbReference type="EMBL" id="HIV98745.1"/>
    </source>
</evidence>
<reference evidence="3" key="2">
    <citation type="submission" date="2021-04" db="EMBL/GenBank/DDBJ databases">
        <authorList>
            <person name="Gilroy R."/>
        </authorList>
    </citation>
    <scope>NUCLEOTIDE SEQUENCE</scope>
    <source>
        <strain evidence="3">Gambia11-129</strain>
    </source>
</reference>
<dbReference type="AlphaFoldDB" id="A0A9D1TNT8"/>
<organism evidence="3 4">
    <name type="scientific">Candidatus Ornithospirochaeta avicola</name>
    <dbReference type="NCBI Taxonomy" id="2840896"/>
    <lineage>
        <taxon>Bacteria</taxon>
        <taxon>Pseudomonadati</taxon>
        <taxon>Spirochaetota</taxon>
        <taxon>Spirochaetia</taxon>
        <taxon>Spirochaetales</taxon>
        <taxon>Spirochaetaceae</taxon>
        <taxon>Spirochaetaceae incertae sedis</taxon>
        <taxon>Candidatus Ornithospirochaeta</taxon>
    </lineage>
</organism>
<evidence type="ECO:0000259" key="1">
    <source>
        <dbReference type="Pfam" id="PF13173"/>
    </source>
</evidence>